<name>A0A0E9SWM1_ANGAN</name>
<evidence type="ECO:0000313" key="2">
    <source>
        <dbReference type="EMBL" id="JAH45065.1"/>
    </source>
</evidence>
<evidence type="ECO:0000256" key="1">
    <source>
        <dbReference type="SAM" id="SignalP"/>
    </source>
</evidence>
<dbReference type="AlphaFoldDB" id="A0A0E9SWM1"/>
<keyword evidence="1" id="KW-0732">Signal</keyword>
<protein>
    <submittedName>
        <fullName evidence="2">Uncharacterized protein</fullName>
    </submittedName>
</protein>
<reference evidence="2" key="2">
    <citation type="journal article" date="2015" name="Fish Shellfish Immunol.">
        <title>Early steps in the European eel (Anguilla anguilla)-Vibrio vulnificus interaction in the gills: Role of the RtxA13 toxin.</title>
        <authorList>
            <person name="Callol A."/>
            <person name="Pajuelo D."/>
            <person name="Ebbesson L."/>
            <person name="Teles M."/>
            <person name="MacKenzie S."/>
            <person name="Amaro C."/>
        </authorList>
    </citation>
    <scope>NUCLEOTIDE SEQUENCE</scope>
</reference>
<accession>A0A0E9SWM1</accession>
<sequence>MGCTFMVLLVKCSHLSRASYGSTENSSLTWKKQTKPFTTHCISGTPSSGTAYQE</sequence>
<feature type="chain" id="PRO_5002433102" evidence="1">
    <location>
        <begin position="19"/>
        <end position="54"/>
    </location>
</feature>
<feature type="signal peptide" evidence="1">
    <location>
        <begin position="1"/>
        <end position="18"/>
    </location>
</feature>
<reference evidence="2" key="1">
    <citation type="submission" date="2014-11" db="EMBL/GenBank/DDBJ databases">
        <authorList>
            <person name="Amaro Gonzalez C."/>
        </authorList>
    </citation>
    <scope>NUCLEOTIDE SEQUENCE</scope>
</reference>
<proteinExistence type="predicted"/>
<organism evidence="2">
    <name type="scientific">Anguilla anguilla</name>
    <name type="common">European freshwater eel</name>
    <name type="synonym">Muraena anguilla</name>
    <dbReference type="NCBI Taxonomy" id="7936"/>
    <lineage>
        <taxon>Eukaryota</taxon>
        <taxon>Metazoa</taxon>
        <taxon>Chordata</taxon>
        <taxon>Craniata</taxon>
        <taxon>Vertebrata</taxon>
        <taxon>Euteleostomi</taxon>
        <taxon>Actinopterygii</taxon>
        <taxon>Neopterygii</taxon>
        <taxon>Teleostei</taxon>
        <taxon>Anguilliformes</taxon>
        <taxon>Anguillidae</taxon>
        <taxon>Anguilla</taxon>
    </lineage>
</organism>
<dbReference type="EMBL" id="GBXM01063512">
    <property type="protein sequence ID" value="JAH45065.1"/>
    <property type="molecule type" value="Transcribed_RNA"/>
</dbReference>